<dbReference type="EMBL" id="KQ435872">
    <property type="protein sequence ID" value="KOX70226.1"/>
    <property type="molecule type" value="Genomic_DNA"/>
</dbReference>
<accession>A0A0M8ZUF9</accession>
<dbReference type="AlphaFoldDB" id="A0A0M8ZUF9"/>
<name>A0A0M8ZUF9_9HYME</name>
<protein>
    <submittedName>
        <fullName evidence="1">Uncharacterized protein</fullName>
    </submittedName>
</protein>
<sequence>MEILYNECEGADPCNPGITSEQSNGYPSKVIGPHLPSRLYKTGTPSTGKGVCVKFTTPKESTEAFSVPFLSTSGNCGPKVGHKGRLVAVLCDLAGPCFTHVRGSSMIQSTVEGLVCCRTRLSQTAKVLWRHRPARGSGHLKHINFPQRACTQTQNRTFRDGQSGQFLGKIDPAENFRPGNLPSKSTFFYLKGRNRMKRRKYKGQRFLNIPYEHTIRTIDDLSSNHLSYTRNHHQSRTETKPLHTLHRLEALEKNMQHIPINQNIKNQDDIDSQIDILPRNIHFAFHKATRPNGTTGRSSITNPYLQNLIRDRNRYTRKYQKTGHLLHRPHRNLLTTLIQKRLTAIRNNSWQKRSDKIDKVDYTGKPTS</sequence>
<keyword evidence="2" id="KW-1185">Reference proteome</keyword>
<proteinExistence type="predicted"/>
<reference evidence="1 2" key="1">
    <citation type="submission" date="2015-07" db="EMBL/GenBank/DDBJ databases">
        <title>The genome of Melipona quadrifasciata.</title>
        <authorList>
            <person name="Pan H."/>
            <person name="Kapheim K."/>
        </authorList>
    </citation>
    <scope>NUCLEOTIDE SEQUENCE [LARGE SCALE GENOMIC DNA]</scope>
    <source>
        <strain evidence="1">0111107301</strain>
        <tissue evidence="1">Whole body</tissue>
    </source>
</reference>
<evidence type="ECO:0000313" key="2">
    <source>
        <dbReference type="Proteomes" id="UP000053105"/>
    </source>
</evidence>
<evidence type="ECO:0000313" key="1">
    <source>
        <dbReference type="EMBL" id="KOX70226.1"/>
    </source>
</evidence>
<organism evidence="1 2">
    <name type="scientific">Melipona quadrifasciata</name>
    <dbReference type="NCBI Taxonomy" id="166423"/>
    <lineage>
        <taxon>Eukaryota</taxon>
        <taxon>Metazoa</taxon>
        <taxon>Ecdysozoa</taxon>
        <taxon>Arthropoda</taxon>
        <taxon>Hexapoda</taxon>
        <taxon>Insecta</taxon>
        <taxon>Pterygota</taxon>
        <taxon>Neoptera</taxon>
        <taxon>Endopterygota</taxon>
        <taxon>Hymenoptera</taxon>
        <taxon>Apocrita</taxon>
        <taxon>Aculeata</taxon>
        <taxon>Apoidea</taxon>
        <taxon>Anthophila</taxon>
        <taxon>Apidae</taxon>
        <taxon>Melipona</taxon>
    </lineage>
</organism>
<dbReference type="OrthoDB" id="7698997at2759"/>
<gene>
    <name evidence="1" type="ORF">WN51_05662</name>
</gene>
<dbReference type="Proteomes" id="UP000053105">
    <property type="component" value="Unassembled WGS sequence"/>
</dbReference>